<dbReference type="AlphaFoldDB" id="A0A3M7R9S0"/>
<evidence type="ECO:0000313" key="2">
    <source>
        <dbReference type="Proteomes" id="UP000276133"/>
    </source>
</evidence>
<name>A0A3M7R9S0_BRAPC</name>
<gene>
    <name evidence="1" type="ORF">BpHYR1_035582</name>
</gene>
<organism evidence="1 2">
    <name type="scientific">Brachionus plicatilis</name>
    <name type="common">Marine rotifer</name>
    <name type="synonym">Brachionus muelleri</name>
    <dbReference type="NCBI Taxonomy" id="10195"/>
    <lineage>
        <taxon>Eukaryota</taxon>
        <taxon>Metazoa</taxon>
        <taxon>Spiralia</taxon>
        <taxon>Gnathifera</taxon>
        <taxon>Rotifera</taxon>
        <taxon>Eurotatoria</taxon>
        <taxon>Monogononta</taxon>
        <taxon>Pseudotrocha</taxon>
        <taxon>Ploima</taxon>
        <taxon>Brachionidae</taxon>
        <taxon>Brachionus</taxon>
    </lineage>
</organism>
<evidence type="ECO:0000313" key="1">
    <source>
        <dbReference type="EMBL" id="RNA20260.1"/>
    </source>
</evidence>
<dbReference type="Proteomes" id="UP000276133">
    <property type="component" value="Unassembled WGS sequence"/>
</dbReference>
<comment type="caution">
    <text evidence="1">The sequence shown here is derived from an EMBL/GenBank/DDBJ whole genome shotgun (WGS) entry which is preliminary data.</text>
</comment>
<dbReference type="EMBL" id="REGN01003885">
    <property type="protein sequence ID" value="RNA20260.1"/>
    <property type="molecule type" value="Genomic_DNA"/>
</dbReference>
<protein>
    <submittedName>
        <fullName evidence="1">Uncharacterized protein</fullName>
    </submittedName>
</protein>
<proteinExistence type="predicted"/>
<accession>A0A3M7R9S0</accession>
<keyword evidence="2" id="KW-1185">Reference proteome</keyword>
<reference evidence="1 2" key="1">
    <citation type="journal article" date="2018" name="Sci. Rep.">
        <title>Genomic signatures of local adaptation to the degree of environmental predictability in rotifers.</title>
        <authorList>
            <person name="Franch-Gras L."/>
            <person name="Hahn C."/>
            <person name="Garcia-Roger E.M."/>
            <person name="Carmona M.J."/>
            <person name="Serra M."/>
            <person name="Gomez A."/>
        </authorList>
    </citation>
    <scope>NUCLEOTIDE SEQUENCE [LARGE SCALE GENOMIC DNA]</scope>
    <source>
        <strain evidence="1">HYR1</strain>
    </source>
</reference>
<sequence>MMGDSTESKISNYTVVDDLLVHKNLVDCYEKIIQEISELNFIQWIMKVVSVYLVCVQKVLETRVKDEEENEEELLEDEPNELDDTWSLRLKSNNTHLLEDQFIIDSVDAEWCNIQSCINCKSLLMIKNAFVNIQVSSEAEAKVTESLESANEDLLRELCSVKDHEYARSPVHINFCSPIKFY</sequence>